<evidence type="ECO:0000259" key="2">
    <source>
        <dbReference type="Pfam" id="PF03372"/>
    </source>
</evidence>
<organism evidence="3 4">
    <name type="scientific">Cardamine amara subsp. amara</name>
    <dbReference type="NCBI Taxonomy" id="228776"/>
    <lineage>
        <taxon>Eukaryota</taxon>
        <taxon>Viridiplantae</taxon>
        <taxon>Streptophyta</taxon>
        <taxon>Embryophyta</taxon>
        <taxon>Tracheophyta</taxon>
        <taxon>Spermatophyta</taxon>
        <taxon>Magnoliopsida</taxon>
        <taxon>eudicotyledons</taxon>
        <taxon>Gunneridae</taxon>
        <taxon>Pentapetalae</taxon>
        <taxon>rosids</taxon>
        <taxon>malvids</taxon>
        <taxon>Brassicales</taxon>
        <taxon>Brassicaceae</taxon>
        <taxon>Cardamineae</taxon>
        <taxon>Cardamine</taxon>
    </lineage>
</organism>
<proteinExistence type="predicted"/>
<dbReference type="Pfam" id="PF03372">
    <property type="entry name" value="Exo_endo_phos"/>
    <property type="match status" value="1"/>
</dbReference>
<feature type="domain" description="Reverse transcriptase" evidence="1">
    <location>
        <begin position="486"/>
        <end position="582"/>
    </location>
</feature>
<dbReference type="SUPFAM" id="SSF56672">
    <property type="entry name" value="DNA/RNA polymerases"/>
    <property type="match status" value="1"/>
</dbReference>
<comment type="caution">
    <text evidence="3">The sequence shown here is derived from an EMBL/GenBank/DDBJ whole genome shotgun (WGS) entry which is preliminary data.</text>
</comment>
<dbReference type="PANTHER" id="PTHR33710">
    <property type="entry name" value="BNAC02G09200D PROTEIN"/>
    <property type="match status" value="1"/>
</dbReference>
<reference evidence="3 4" key="1">
    <citation type="submission" date="2024-04" db="EMBL/GenBank/DDBJ databases">
        <title>Genome assembly C_amara_ONT_v2.</title>
        <authorList>
            <person name="Yant L."/>
            <person name="Moore C."/>
            <person name="Slenker M."/>
        </authorList>
    </citation>
    <scope>NUCLEOTIDE SEQUENCE [LARGE SCALE GENOMIC DNA]</scope>
    <source>
        <tissue evidence="3">Leaf</tissue>
    </source>
</reference>
<dbReference type="Proteomes" id="UP001558713">
    <property type="component" value="Unassembled WGS sequence"/>
</dbReference>
<protein>
    <recommendedName>
        <fullName evidence="5">Reverse transcriptase domain-containing protein</fullName>
    </recommendedName>
</protein>
<sequence>MRKEYFPEILFLMETKNCRNVVVDLQEWLGYDYVYTVNLVGLSGGFALFWKRRVNIEFLFVDKNLLDLHVQFGGCDFFITCVYGDPMVKGRARVWERLSRIGIVRKDCWCVVGDFNDILNNSEKIGGPLRGDSSFTPFKDMINSCELLELSSKGNGFTWGGKRFDLWIQSRLDRCFGNKKWFTIFPGSNQIFLAKRGSDHRPVLVSLVASKEAYRGCFRFDKRFLNKPDVKGAINQAWNSSVLRHGLSGFDEKVSDKLRLCRKVLSRWKRENSSNSSDCITSLQQQLEVEQSSNFPNAQKFKEIKFNLCKAYREEEEFWRQKSQEKWVQGGDKYTKFFHASVKANRGKKRIVKLKDINGNMQKSEASKGEVVVAYFNDLFTCSNPDNFQSLFYDLVPRVNSLMNSELAKTVSKEKIYEAVYSIKASSAPGADGFTCLFFQKFWKVIGEKVTNEVRGFFVSGIMPGEWNYTQLCLLSKTRNPYQMCDLRPISQCSMMYKIIAKVLVKRVQPFLPMLVSPNQSAFVADRHISDNILIAHELVHSLRTHSTISKDFMAVKSDMSKAYDRVERSYIHELLTALGFHHR</sequence>
<dbReference type="InterPro" id="IPR000477">
    <property type="entry name" value="RT_dom"/>
</dbReference>
<gene>
    <name evidence="3" type="ORF">V5N11_029695</name>
</gene>
<dbReference type="InterPro" id="IPR043502">
    <property type="entry name" value="DNA/RNA_pol_sf"/>
</dbReference>
<dbReference type="InterPro" id="IPR005135">
    <property type="entry name" value="Endo/exonuclease/phosphatase"/>
</dbReference>
<dbReference type="Pfam" id="PF00078">
    <property type="entry name" value="RVT_1"/>
    <property type="match status" value="1"/>
</dbReference>
<evidence type="ECO:0008006" key="5">
    <source>
        <dbReference type="Google" id="ProtNLM"/>
    </source>
</evidence>
<dbReference type="SUPFAM" id="SSF56219">
    <property type="entry name" value="DNase I-like"/>
    <property type="match status" value="1"/>
</dbReference>
<accession>A0ABD1A7F1</accession>
<dbReference type="PANTHER" id="PTHR33710:SF62">
    <property type="entry name" value="DUF4283 DOMAIN PROTEIN"/>
    <property type="match status" value="1"/>
</dbReference>
<dbReference type="InterPro" id="IPR036691">
    <property type="entry name" value="Endo/exonu/phosph_ase_sf"/>
</dbReference>
<dbReference type="Gene3D" id="3.60.10.10">
    <property type="entry name" value="Endonuclease/exonuclease/phosphatase"/>
    <property type="match status" value="1"/>
</dbReference>
<dbReference type="AlphaFoldDB" id="A0ABD1A7F1"/>
<feature type="domain" description="Endonuclease/exonuclease/phosphatase" evidence="2">
    <location>
        <begin position="3"/>
        <end position="200"/>
    </location>
</feature>
<evidence type="ECO:0000259" key="1">
    <source>
        <dbReference type="Pfam" id="PF00078"/>
    </source>
</evidence>
<keyword evidence="4" id="KW-1185">Reference proteome</keyword>
<name>A0ABD1A7F1_CARAN</name>
<dbReference type="EMBL" id="JBANAX010000747">
    <property type="protein sequence ID" value="KAL1194746.1"/>
    <property type="molecule type" value="Genomic_DNA"/>
</dbReference>
<evidence type="ECO:0000313" key="3">
    <source>
        <dbReference type="EMBL" id="KAL1194746.1"/>
    </source>
</evidence>
<evidence type="ECO:0000313" key="4">
    <source>
        <dbReference type="Proteomes" id="UP001558713"/>
    </source>
</evidence>